<evidence type="ECO:0000313" key="8">
    <source>
        <dbReference type="EMBL" id="PHZ84497.1"/>
    </source>
</evidence>
<dbReference type="PIRSF" id="PIRSF005496">
    <property type="entry name" value="ATP_hel_hrpB"/>
    <property type="match status" value="1"/>
</dbReference>
<dbReference type="InterPro" id="IPR010225">
    <property type="entry name" value="HrpB"/>
</dbReference>
<dbReference type="InterPro" id="IPR013689">
    <property type="entry name" value="RNA_helicase_ATP-dep_HrpB_C"/>
</dbReference>
<dbReference type="Pfam" id="PF08482">
    <property type="entry name" value="HrpB_C"/>
    <property type="match status" value="1"/>
</dbReference>
<dbReference type="GO" id="GO:0003676">
    <property type="term" value="F:nucleic acid binding"/>
    <property type="evidence" value="ECO:0007669"/>
    <property type="project" value="InterPro"/>
</dbReference>
<dbReference type="PANTHER" id="PTHR43519">
    <property type="entry name" value="ATP-DEPENDENT RNA HELICASE HRPB"/>
    <property type="match status" value="1"/>
</dbReference>
<dbReference type="Pfam" id="PF00271">
    <property type="entry name" value="Helicase_C"/>
    <property type="match status" value="1"/>
</dbReference>
<dbReference type="InterPro" id="IPR049614">
    <property type="entry name" value="HrpB_DEXH"/>
</dbReference>
<dbReference type="NCBIfam" id="TIGR01970">
    <property type="entry name" value="DEAH_box_HrpB"/>
    <property type="match status" value="1"/>
</dbReference>
<gene>
    <name evidence="8" type="primary">hrpB</name>
    <name evidence="8" type="ORF">CRD36_11875</name>
</gene>
<keyword evidence="4" id="KW-0067">ATP-binding</keyword>
<dbReference type="SUPFAM" id="SSF52540">
    <property type="entry name" value="P-loop containing nucleoside triphosphate hydrolases"/>
    <property type="match status" value="1"/>
</dbReference>
<comment type="caution">
    <text evidence="8">The sequence shown here is derived from an EMBL/GenBank/DDBJ whole genome shotgun (WGS) entry which is preliminary data.</text>
</comment>
<protein>
    <submittedName>
        <fullName evidence="8">ATP-dependent helicase HrpB</fullName>
    </submittedName>
</protein>
<evidence type="ECO:0000259" key="7">
    <source>
        <dbReference type="PROSITE" id="PS51194"/>
    </source>
</evidence>
<dbReference type="CDD" id="cd17990">
    <property type="entry name" value="DEXHc_HrpB"/>
    <property type="match status" value="1"/>
</dbReference>
<dbReference type="AlphaFoldDB" id="A0A2G4YQD2"/>
<dbReference type="Gene3D" id="1.20.120.1080">
    <property type="match status" value="1"/>
</dbReference>
<dbReference type="GO" id="GO:0016787">
    <property type="term" value="F:hydrolase activity"/>
    <property type="evidence" value="ECO:0007669"/>
    <property type="project" value="UniProtKB-KW"/>
</dbReference>
<sequence length="859" mass="94786">MISQLAKTTSLPIGTVIPEILDRLSAHASLVLQAPPGAGKTTLVPLCLLDQAWRGDGRIIMLEPRRLAARAAARRMAEMLGEDVGETVGYRVRLDHKVSARTRIEVVTEGVLLRLLQDDPELTGIAAVLFDEFHERSLEADFGLALCLDVQQGLREDLKLVVMSATLDGENVARLMGGAPIVTSEGRAYPVEMRYLDQAPSGRGRFTPRVENTVAEAVLRALKEEQGSLLVFLPGAGEIERCTTLLRQAKLGPEVMITPLYGRMTAADQDLAIRPAPEGMRKVVLATAIAETSLTIDGIRVVIDGGLDRSPRYDVGSGMTRLETNPLSKASAEQRAGRAGRLSPGVCYRMWTEAAGRGLAPFAPPEITKADLVPLVLELANWGIRDPGDLNWLDVPDPAAVARARDLLRELEALDDQDRITDQGRQMARLAMHPRLAHMVLKAKARGLGELAVRIAALLAERDILRQKTADLRLRLRALNFYLTGDKAQAFQMGGDRGLLPQIKQQVTRWRRALKLPANGACDPAQAGLCLALAYPDRIGGRRPGDEPRYVLSGGRGAMLEGGDDLGNEKYLAVCDLALSGQMKSQGSRGDRDVRIYMAAPLALADLEEVFTDHIHGVEEVVWDDRTSSVLARRQVRLGRLILREEKIRDPDRTQAVAALCQGIRKLGLQCLPWDKASLAFRGQVTFCRRHDPAGDWPDFSDESLLATLEDWLGPYLAAADQTILRREQLSQLALADILQARLDWTTRQRLDEMVPSHFTVPSGSRIRLDYSNDPPILAARLQEMFGLLTTPAVMEGRVRLLVHLLSPAGRPLQVTQDLENFWVTSYAAVKKDMKGRYPKHDWPDDPLNATATRYRTRK</sequence>
<keyword evidence="1" id="KW-0547">Nucleotide-binding</keyword>
<proteinExistence type="predicted"/>
<dbReference type="Pfam" id="PF04408">
    <property type="entry name" value="WHD_HA2"/>
    <property type="match status" value="1"/>
</dbReference>
<dbReference type="InterPro" id="IPR014001">
    <property type="entry name" value="Helicase_ATP-bd"/>
</dbReference>
<dbReference type="InParanoid" id="A0A2G4YQD2"/>
<dbReference type="SMART" id="SM00847">
    <property type="entry name" value="HA2"/>
    <property type="match status" value="1"/>
</dbReference>
<dbReference type="InterPro" id="IPR056329">
    <property type="entry name" value="CON_HrpB"/>
</dbReference>
<dbReference type="Pfam" id="PF24473">
    <property type="entry name" value="CON_HrpB"/>
    <property type="match status" value="1"/>
</dbReference>
<dbReference type="GO" id="GO:0005524">
    <property type="term" value="F:ATP binding"/>
    <property type="evidence" value="ECO:0007669"/>
    <property type="project" value="UniProtKB-KW"/>
</dbReference>
<keyword evidence="2" id="KW-0378">Hydrolase</keyword>
<feature type="domain" description="Helicase ATP-binding" evidence="6">
    <location>
        <begin position="21"/>
        <end position="185"/>
    </location>
</feature>
<dbReference type="RefSeq" id="WP_099473499.1">
    <property type="nucleotide sequence ID" value="NZ_CP041025.1"/>
</dbReference>
<dbReference type="EMBL" id="PDEM01000024">
    <property type="protein sequence ID" value="PHZ84497.1"/>
    <property type="molecule type" value="Genomic_DNA"/>
</dbReference>
<dbReference type="CDD" id="cd18791">
    <property type="entry name" value="SF2_C_RHA"/>
    <property type="match status" value="1"/>
</dbReference>
<name>A0A2G4YQD2_9PROT</name>
<keyword evidence="9" id="KW-1185">Reference proteome</keyword>
<dbReference type="InterPro" id="IPR048333">
    <property type="entry name" value="HA2_WH"/>
</dbReference>
<evidence type="ECO:0000256" key="1">
    <source>
        <dbReference type="ARBA" id="ARBA00022741"/>
    </source>
</evidence>
<dbReference type="PROSITE" id="PS51192">
    <property type="entry name" value="HELICASE_ATP_BIND_1"/>
    <property type="match status" value="1"/>
</dbReference>
<dbReference type="FunFam" id="3.40.50.300:FF:002125">
    <property type="entry name" value="ATP-dependent helicase HrpB"/>
    <property type="match status" value="1"/>
</dbReference>
<organism evidence="8 9">
    <name type="scientific">Paremcibacter congregatus</name>
    <dbReference type="NCBI Taxonomy" id="2043170"/>
    <lineage>
        <taxon>Bacteria</taxon>
        <taxon>Pseudomonadati</taxon>
        <taxon>Pseudomonadota</taxon>
        <taxon>Alphaproteobacteria</taxon>
        <taxon>Emcibacterales</taxon>
        <taxon>Emcibacteraceae</taxon>
        <taxon>Paremcibacter</taxon>
    </lineage>
</organism>
<evidence type="ECO:0000256" key="5">
    <source>
        <dbReference type="SAM" id="MobiDB-lite"/>
    </source>
</evidence>
<dbReference type="SMART" id="SM00490">
    <property type="entry name" value="HELICc"/>
    <property type="match status" value="1"/>
</dbReference>
<evidence type="ECO:0000256" key="4">
    <source>
        <dbReference type="ARBA" id="ARBA00022840"/>
    </source>
</evidence>
<accession>A0A2G4YQD2</accession>
<dbReference type="InterPro" id="IPR011545">
    <property type="entry name" value="DEAD/DEAH_box_helicase_dom"/>
</dbReference>
<dbReference type="FunCoup" id="A0A2G4YQD2">
    <property type="interactions" value="138"/>
</dbReference>
<reference evidence="8 9" key="1">
    <citation type="submission" date="2017-10" db="EMBL/GenBank/DDBJ databases">
        <title>Frigbacter circumglobatus gen. nov. sp. nov., isolated from sediment cultured in situ.</title>
        <authorList>
            <person name="Zhao Z."/>
        </authorList>
    </citation>
    <scope>NUCLEOTIDE SEQUENCE [LARGE SCALE GENOMIC DNA]</scope>
    <source>
        <strain evidence="8 9">ZYL</strain>
    </source>
</reference>
<dbReference type="SMART" id="SM00487">
    <property type="entry name" value="DEXDc"/>
    <property type="match status" value="1"/>
</dbReference>
<feature type="region of interest" description="Disordered" evidence="5">
    <location>
        <begin position="317"/>
        <end position="336"/>
    </location>
</feature>
<dbReference type="Pfam" id="PF00270">
    <property type="entry name" value="DEAD"/>
    <property type="match status" value="1"/>
</dbReference>
<dbReference type="Gene3D" id="3.40.50.300">
    <property type="entry name" value="P-loop containing nucleotide triphosphate hydrolases"/>
    <property type="match status" value="2"/>
</dbReference>
<feature type="domain" description="Helicase C-terminal" evidence="7">
    <location>
        <begin position="214"/>
        <end position="383"/>
    </location>
</feature>
<dbReference type="Proteomes" id="UP000229730">
    <property type="component" value="Unassembled WGS sequence"/>
</dbReference>
<dbReference type="OrthoDB" id="9805617at2"/>
<dbReference type="GO" id="GO:0004386">
    <property type="term" value="F:helicase activity"/>
    <property type="evidence" value="ECO:0007669"/>
    <property type="project" value="UniProtKB-KW"/>
</dbReference>
<evidence type="ECO:0000256" key="2">
    <source>
        <dbReference type="ARBA" id="ARBA00022801"/>
    </source>
</evidence>
<dbReference type="InterPro" id="IPR027417">
    <property type="entry name" value="P-loop_NTPase"/>
</dbReference>
<dbReference type="PANTHER" id="PTHR43519:SF1">
    <property type="entry name" value="ATP-DEPENDENT RNA HELICASE HRPB"/>
    <property type="match status" value="1"/>
</dbReference>
<dbReference type="PROSITE" id="PS51194">
    <property type="entry name" value="HELICASE_CTER"/>
    <property type="match status" value="1"/>
</dbReference>
<evidence type="ECO:0000256" key="3">
    <source>
        <dbReference type="ARBA" id="ARBA00022806"/>
    </source>
</evidence>
<dbReference type="InterPro" id="IPR007502">
    <property type="entry name" value="Helicase-assoc_dom"/>
</dbReference>
<evidence type="ECO:0000313" key="9">
    <source>
        <dbReference type="Proteomes" id="UP000229730"/>
    </source>
</evidence>
<evidence type="ECO:0000259" key="6">
    <source>
        <dbReference type="PROSITE" id="PS51192"/>
    </source>
</evidence>
<keyword evidence="3 8" id="KW-0347">Helicase</keyword>
<dbReference type="InterPro" id="IPR001650">
    <property type="entry name" value="Helicase_C-like"/>
</dbReference>